<keyword evidence="10" id="KW-1185">Reference proteome</keyword>
<dbReference type="Proteomes" id="UP001524478">
    <property type="component" value="Unassembled WGS sequence"/>
</dbReference>
<dbReference type="EMBL" id="JANGAC010000020">
    <property type="protein sequence ID" value="MCQ4925340.1"/>
    <property type="molecule type" value="Genomic_DNA"/>
</dbReference>
<dbReference type="Pfam" id="PF03773">
    <property type="entry name" value="ArsP_1"/>
    <property type="match status" value="1"/>
</dbReference>
<evidence type="ECO:0000256" key="4">
    <source>
        <dbReference type="ARBA" id="ARBA00022692"/>
    </source>
</evidence>
<comment type="subcellular location">
    <subcellularLocation>
        <location evidence="1">Cell membrane</location>
        <topology evidence="1">Multi-pass membrane protein</topology>
    </subcellularLocation>
</comment>
<keyword evidence="6 7" id="KW-0472">Membrane</keyword>
<evidence type="ECO:0000256" key="7">
    <source>
        <dbReference type="SAM" id="Phobius"/>
    </source>
</evidence>
<dbReference type="InterPro" id="IPR005524">
    <property type="entry name" value="DUF318"/>
</dbReference>
<keyword evidence="3" id="KW-1003">Cell membrane</keyword>
<evidence type="ECO:0000256" key="1">
    <source>
        <dbReference type="ARBA" id="ARBA00004651"/>
    </source>
</evidence>
<dbReference type="Gene3D" id="3.40.50.300">
    <property type="entry name" value="P-loop containing nucleotide triphosphate hydrolases"/>
    <property type="match status" value="1"/>
</dbReference>
<dbReference type="PANTHER" id="PTHR34184:SF4">
    <property type="entry name" value="UPF0718 PROTEIN YCGR"/>
    <property type="match status" value="1"/>
</dbReference>
<feature type="transmembrane region" description="Helical" evidence="7">
    <location>
        <begin position="315"/>
        <end position="340"/>
    </location>
</feature>
<reference evidence="9 10" key="1">
    <citation type="submission" date="2022-06" db="EMBL/GenBank/DDBJ databases">
        <title>Isolation of gut microbiota from human fecal samples.</title>
        <authorList>
            <person name="Pamer E.G."/>
            <person name="Barat B."/>
            <person name="Waligurski E."/>
            <person name="Medina S."/>
            <person name="Paddock L."/>
            <person name="Mostad J."/>
        </authorList>
    </citation>
    <scope>NUCLEOTIDE SEQUENCE [LARGE SCALE GENOMIC DNA]</scope>
    <source>
        <strain evidence="9 10">DFI.7.95</strain>
    </source>
</reference>
<evidence type="ECO:0000256" key="6">
    <source>
        <dbReference type="ARBA" id="ARBA00023136"/>
    </source>
</evidence>
<evidence type="ECO:0000256" key="5">
    <source>
        <dbReference type="ARBA" id="ARBA00022989"/>
    </source>
</evidence>
<sequence>MKTGIEIVTGFLSSGKTSMINIILGENIDKDKKIVIIQCEMGQKEINEKEINENIIIEKIPKGNSLEEMYIKQIVDKYSPDKIIIEQNGMETIEELLNQLDTKSMRKYTRIERIINIIDCKQFNMLMGILGNNLINKISYSDLIILNHVDGVSDDELEDINKKIGSINKSGLVIEINEHEKFLDYTKNKETNKIWKGTIYDKLSILFLIVASIYLSINLLISIDFSKFNIDFSNIYILNTIFISILMESFPFLILGVFISSIIQIFVTRDMIVKYFPKNKIISFLVAIVGGLFFPVCDCAIVPVVSRLVKKGVPLYAAVTFMLAAPIVNPIVIVSTYYAFPGQPQIMIFRLIIGIIVAIITGILFLIFPEGEMTVKSHELDNLCNCIYCNNINNGDIKGKISTIFKHAGEEFFDVGKFLIIGALLTSFFQVIIPKDIILKLGGDSVTAILLMMSIGFLFSLCSSSDAFIARSFLNQFSLSSIMGFMILGPMIDIKNLIMLSDIFSKRFIIKLTFIICNVTFSAICFFTILYLG</sequence>
<organism evidence="9 10">
    <name type="scientific">Tissierella carlieri</name>
    <dbReference type="NCBI Taxonomy" id="689904"/>
    <lineage>
        <taxon>Bacteria</taxon>
        <taxon>Bacillati</taxon>
        <taxon>Bacillota</taxon>
        <taxon>Tissierellia</taxon>
        <taxon>Tissierellales</taxon>
        <taxon>Tissierellaceae</taxon>
        <taxon>Tissierella</taxon>
    </lineage>
</organism>
<comment type="similarity">
    <text evidence="2">Belongs to the UPF0718 family.</text>
</comment>
<dbReference type="Pfam" id="PF02492">
    <property type="entry name" value="cobW"/>
    <property type="match status" value="1"/>
</dbReference>
<accession>A0ABT1SFR8</accession>
<feature type="domain" description="CobW/HypB/UreG nucleotide-binding" evidence="8">
    <location>
        <begin position="7"/>
        <end position="171"/>
    </location>
</feature>
<name>A0ABT1SFR8_9FIRM</name>
<feature type="transmembrane region" description="Helical" evidence="7">
    <location>
        <begin position="235"/>
        <end position="260"/>
    </location>
</feature>
<feature type="transmembrane region" description="Helical" evidence="7">
    <location>
        <begin position="281"/>
        <end position="303"/>
    </location>
</feature>
<dbReference type="InterPro" id="IPR027417">
    <property type="entry name" value="P-loop_NTPase"/>
</dbReference>
<dbReference type="InterPro" id="IPR052923">
    <property type="entry name" value="UPF0718"/>
</dbReference>
<feature type="transmembrane region" description="Helical" evidence="7">
    <location>
        <begin position="445"/>
        <end position="461"/>
    </location>
</feature>
<keyword evidence="4 7" id="KW-0812">Transmembrane</keyword>
<protein>
    <submittedName>
        <fullName evidence="9">Permease</fullName>
    </submittedName>
</protein>
<dbReference type="PANTHER" id="PTHR34184">
    <property type="entry name" value="UPF0718 PROTEIN YCGR"/>
    <property type="match status" value="1"/>
</dbReference>
<evidence type="ECO:0000259" key="8">
    <source>
        <dbReference type="Pfam" id="PF02492"/>
    </source>
</evidence>
<feature type="transmembrane region" description="Helical" evidence="7">
    <location>
        <begin position="203"/>
        <end position="223"/>
    </location>
</feature>
<dbReference type="RefSeq" id="WP_256312829.1">
    <property type="nucleotide sequence ID" value="NZ_JANGAC010000020.1"/>
</dbReference>
<comment type="caution">
    <text evidence="9">The sequence shown here is derived from an EMBL/GenBank/DDBJ whole genome shotgun (WGS) entry which is preliminary data.</text>
</comment>
<evidence type="ECO:0000256" key="3">
    <source>
        <dbReference type="ARBA" id="ARBA00022475"/>
    </source>
</evidence>
<dbReference type="SUPFAM" id="SSF52540">
    <property type="entry name" value="P-loop containing nucleoside triphosphate hydrolases"/>
    <property type="match status" value="1"/>
</dbReference>
<feature type="transmembrane region" description="Helical" evidence="7">
    <location>
        <begin position="347"/>
        <end position="368"/>
    </location>
</feature>
<feature type="transmembrane region" description="Helical" evidence="7">
    <location>
        <begin position="415"/>
        <end position="433"/>
    </location>
</feature>
<evidence type="ECO:0000313" key="9">
    <source>
        <dbReference type="EMBL" id="MCQ4925340.1"/>
    </source>
</evidence>
<gene>
    <name evidence="9" type="ORF">NE686_19710</name>
</gene>
<evidence type="ECO:0000313" key="10">
    <source>
        <dbReference type="Proteomes" id="UP001524478"/>
    </source>
</evidence>
<feature type="transmembrane region" description="Helical" evidence="7">
    <location>
        <begin position="512"/>
        <end position="532"/>
    </location>
</feature>
<proteinExistence type="inferred from homology"/>
<evidence type="ECO:0000256" key="2">
    <source>
        <dbReference type="ARBA" id="ARBA00006386"/>
    </source>
</evidence>
<keyword evidence="5 7" id="KW-1133">Transmembrane helix</keyword>
<feature type="transmembrane region" description="Helical" evidence="7">
    <location>
        <begin position="473"/>
        <end position="492"/>
    </location>
</feature>
<dbReference type="InterPro" id="IPR003495">
    <property type="entry name" value="CobW/HypB/UreG_nucleotide-bd"/>
</dbReference>